<organism evidence="1">
    <name type="scientific">viral metagenome</name>
    <dbReference type="NCBI Taxonomy" id="1070528"/>
    <lineage>
        <taxon>unclassified sequences</taxon>
        <taxon>metagenomes</taxon>
        <taxon>organismal metagenomes</taxon>
    </lineage>
</organism>
<protein>
    <submittedName>
        <fullName evidence="1">Uncharacterized protein</fullName>
    </submittedName>
</protein>
<dbReference type="AlphaFoldDB" id="A0A6C0DB40"/>
<accession>A0A6C0DB40</accession>
<dbReference type="EMBL" id="MN739551">
    <property type="protein sequence ID" value="QHT12835.1"/>
    <property type="molecule type" value="Genomic_DNA"/>
</dbReference>
<reference evidence="1" key="1">
    <citation type="journal article" date="2020" name="Nature">
        <title>Giant virus diversity and host interactions through global metagenomics.</title>
        <authorList>
            <person name="Schulz F."/>
            <person name="Roux S."/>
            <person name="Paez-Espino D."/>
            <person name="Jungbluth S."/>
            <person name="Walsh D.A."/>
            <person name="Denef V.J."/>
            <person name="McMahon K.D."/>
            <person name="Konstantinidis K.T."/>
            <person name="Eloe-Fadrosh E.A."/>
            <person name="Kyrpides N.C."/>
            <person name="Woyke T."/>
        </authorList>
    </citation>
    <scope>NUCLEOTIDE SEQUENCE</scope>
    <source>
        <strain evidence="1">GVMAG-M-3300023174-130</strain>
    </source>
</reference>
<name>A0A6C0DB40_9ZZZZ</name>
<proteinExistence type="predicted"/>
<sequence>MHKMPGTVTEGLKKITGSDPQSLNTVRIYYPRSIKKTKEEKEEEKEKEWNDILEEGTNKVEGDKPFFLPESSSFLSEKPLIIDDYYKKPKVKFSTNTIDNDLLCIPGPKAFNLSERAPLRHYDYLNNYDSNYNPQYGCNSGQYIKYEEGHYCCVNNDKKATPQEMLNYVNMLIESFIKNVGYSRAPNAMVNRIDKPRYKSFKKELFFLLHHRGKILEKNPRLVDNFEMPEEMPKPFSGLSERDKLTMWVSQFSMPEPVLVEGKPTDMNEDAVLQQMLLQQRGIADDKGNIIRKPFYHNLGGKKTRTKKSNKTKTKERKKIYRKNHKKTRKTNRYIF</sequence>
<evidence type="ECO:0000313" key="1">
    <source>
        <dbReference type="EMBL" id="QHT12835.1"/>
    </source>
</evidence>